<dbReference type="InterPro" id="IPR013083">
    <property type="entry name" value="Znf_RING/FYVE/PHD"/>
</dbReference>
<name>A0AAV2MNV7_KNICA</name>
<reference evidence="7 8" key="1">
    <citation type="submission" date="2024-04" db="EMBL/GenBank/DDBJ databases">
        <authorList>
            <person name="Waldvogel A.-M."/>
            <person name="Schoenle A."/>
        </authorList>
    </citation>
    <scope>NUCLEOTIDE SEQUENCE [LARGE SCALE GENOMIC DNA]</scope>
</reference>
<dbReference type="AlphaFoldDB" id="A0AAV2MNV7"/>
<dbReference type="Gene3D" id="3.30.40.10">
    <property type="entry name" value="Zinc/RING finger domain, C3HC4 (zinc finger)"/>
    <property type="match status" value="1"/>
</dbReference>
<dbReference type="Proteomes" id="UP001497482">
    <property type="component" value="Chromosome 9"/>
</dbReference>
<organism evidence="7 8">
    <name type="scientific">Knipowitschia caucasica</name>
    <name type="common">Caucasian dwarf goby</name>
    <name type="synonym">Pomatoschistus caucasicus</name>
    <dbReference type="NCBI Taxonomy" id="637954"/>
    <lineage>
        <taxon>Eukaryota</taxon>
        <taxon>Metazoa</taxon>
        <taxon>Chordata</taxon>
        <taxon>Craniata</taxon>
        <taxon>Vertebrata</taxon>
        <taxon>Euteleostomi</taxon>
        <taxon>Actinopterygii</taxon>
        <taxon>Neopterygii</taxon>
        <taxon>Teleostei</taxon>
        <taxon>Neoteleostei</taxon>
        <taxon>Acanthomorphata</taxon>
        <taxon>Gobiaria</taxon>
        <taxon>Gobiiformes</taxon>
        <taxon>Gobioidei</taxon>
        <taxon>Gobiidae</taxon>
        <taxon>Gobiinae</taxon>
        <taxon>Knipowitschia</taxon>
    </lineage>
</organism>
<accession>A0AAV2MNV7</accession>
<dbReference type="InterPro" id="IPR034732">
    <property type="entry name" value="EPHD"/>
</dbReference>
<keyword evidence="1" id="KW-0597">Phosphoprotein</keyword>
<proteinExistence type="predicted"/>
<protein>
    <recommendedName>
        <fullName evidence="6">PHD-type domain-containing protein</fullName>
    </recommendedName>
</protein>
<dbReference type="GO" id="GO:0006357">
    <property type="term" value="P:regulation of transcription by RNA polymerase II"/>
    <property type="evidence" value="ECO:0007669"/>
    <property type="project" value="TreeGrafter"/>
</dbReference>
<dbReference type="PROSITE" id="PS51805">
    <property type="entry name" value="EPHD"/>
    <property type="match status" value="1"/>
</dbReference>
<dbReference type="PANTHER" id="PTHR14955:SF8">
    <property type="entry name" value="SI:CH211-165G14.1-RELATED"/>
    <property type="match status" value="1"/>
</dbReference>
<gene>
    <name evidence="7" type="ORF">KC01_LOCUS41129</name>
</gene>
<evidence type="ECO:0000256" key="5">
    <source>
        <dbReference type="SAM" id="MobiDB-lite"/>
    </source>
</evidence>
<evidence type="ECO:0000259" key="6">
    <source>
        <dbReference type="PROSITE" id="PS51805"/>
    </source>
</evidence>
<keyword evidence="4" id="KW-0862">Zinc</keyword>
<dbReference type="PANTHER" id="PTHR14955">
    <property type="entry name" value="RETINOIC ACID INDUCED 1/TRANSCRIPTION FACTOR 20"/>
    <property type="match status" value="1"/>
</dbReference>
<dbReference type="GO" id="GO:0008270">
    <property type="term" value="F:zinc ion binding"/>
    <property type="evidence" value="ECO:0007669"/>
    <property type="project" value="UniProtKB-KW"/>
</dbReference>
<evidence type="ECO:0000313" key="7">
    <source>
        <dbReference type="EMBL" id="CAL1615134.1"/>
    </source>
</evidence>
<feature type="domain" description="PHD-type" evidence="6">
    <location>
        <begin position="326"/>
        <end position="430"/>
    </location>
</feature>
<dbReference type="InterPro" id="IPR052440">
    <property type="entry name" value="Trans_Reg/Chrom_Remod"/>
</dbReference>
<keyword evidence="2" id="KW-0479">Metal-binding</keyword>
<evidence type="ECO:0000313" key="8">
    <source>
        <dbReference type="Proteomes" id="UP001497482"/>
    </source>
</evidence>
<evidence type="ECO:0000256" key="4">
    <source>
        <dbReference type="ARBA" id="ARBA00022833"/>
    </source>
</evidence>
<keyword evidence="8" id="KW-1185">Reference proteome</keyword>
<dbReference type="GO" id="GO:0005634">
    <property type="term" value="C:nucleus"/>
    <property type="evidence" value="ECO:0007669"/>
    <property type="project" value="TreeGrafter"/>
</dbReference>
<sequence>MGPAFTLKGCGIYVVMAQPPGRADDHQTPQDLSTSSRTEQCAVVRRNPGWYQNSDQGSPILPDNALSRTTVTLSYVSRSHVFSTQDSLCGNSNVYGVPTFSKYSLQPLCQLDASSNALDQPFLENIDGPIDTDLLQSLSEAQLDLDLETNLKQTFELGTSEQHNEPEIKLKYLNYKEEKRSQKTDRFSPFVRVHRQPQAPSLCTVLSNPEEVKTPRKSGQASTEYASVNVPATSCLRLGRVSMHGAQQRALVCCLCKQAANAMDLGDLHGPYYSQGYQPPPKIPHDQSGLKEGESSDSDSSSCSATKWTSIKRQLKWKAAEGSSHVVKRARAEVDWYTPPILPLDPCEYWLHEDCGVWATGVFLIRGRLYGLEEAVKAAHNAECCACGGPGASLGCLSKACPSKYHYRCALRSDCALDQDNFSMRCRKHKNVSMRGLTSRRLEPS</sequence>
<dbReference type="EMBL" id="OZ035831">
    <property type="protein sequence ID" value="CAL1615134.1"/>
    <property type="molecule type" value="Genomic_DNA"/>
</dbReference>
<evidence type="ECO:0000256" key="1">
    <source>
        <dbReference type="ARBA" id="ARBA00022553"/>
    </source>
</evidence>
<feature type="region of interest" description="Disordered" evidence="5">
    <location>
        <begin position="276"/>
        <end position="305"/>
    </location>
</feature>
<dbReference type="Pfam" id="PF13771">
    <property type="entry name" value="zf-HC5HC2H"/>
    <property type="match status" value="1"/>
</dbReference>
<keyword evidence="3" id="KW-0863">Zinc-finger</keyword>
<feature type="compositionally biased region" description="Basic and acidic residues" evidence="5">
    <location>
        <begin position="283"/>
        <end position="294"/>
    </location>
</feature>
<evidence type="ECO:0000256" key="3">
    <source>
        <dbReference type="ARBA" id="ARBA00022771"/>
    </source>
</evidence>
<evidence type="ECO:0000256" key="2">
    <source>
        <dbReference type="ARBA" id="ARBA00022723"/>
    </source>
</evidence>